<dbReference type="SUPFAM" id="SSF56349">
    <property type="entry name" value="DNA breaking-rejoining enzymes"/>
    <property type="match status" value="1"/>
</dbReference>
<dbReference type="InterPro" id="IPR013762">
    <property type="entry name" value="Integrase-like_cat_sf"/>
</dbReference>
<reference evidence="3 4" key="1">
    <citation type="submission" date="2018-05" db="EMBL/GenBank/DDBJ databases">
        <title>Complete Genome Sequence of Deinococcus sp. strain 17bor-2.</title>
        <authorList>
            <person name="Srinivasan S."/>
        </authorList>
    </citation>
    <scope>NUCLEOTIDE SEQUENCE [LARGE SCALE GENOMIC DNA]</scope>
    <source>
        <strain evidence="3 4">17bor-2</strain>
    </source>
</reference>
<protein>
    <recommendedName>
        <fullName evidence="2">Tyr recombinase domain-containing protein</fullName>
    </recommendedName>
</protein>
<evidence type="ECO:0000259" key="2">
    <source>
        <dbReference type="PROSITE" id="PS51898"/>
    </source>
</evidence>
<keyword evidence="4" id="KW-1185">Reference proteome</keyword>
<feature type="domain" description="Tyr recombinase" evidence="2">
    <location>
        <begin position="1"/>
        <end position="73"/>
    </location>
</feature>
<proteinExistence type="predicted"/>
<dbReference type="GO" id="GO:0003677">
    <property type="term" value="F:DNA binding"/>
    <property type="evidence" value="ECO:0007669"/>
    <property type="project" value="InterPro"/>
</dbReference>
<dbReference type="InterPro" id="IPR002104">
    <property type="entry name" value="Integrase_catalytic"/>
</dbReference>
<dbReference type="OrthoDB" id="73608at2"/>
<sequence>MFTKLTGGTLRPNNLRRDMDRICQAAGIRTLNIHGLRHTYASLSLRHGGPPEVVSKQLGHVSVAFTLSRYRTV</sequence>
<dbReference type="PROSITE" id="PS51898">
    <property type="entry name" value="TYR_RECOMBINASE"/>
    <property type="match status" value="1"/>
</dbReference>
<dbReference type="Pfam" id="PF00589">
    <property type="entry name" value="Phage_integrase"/>
    <property type="match status" value="1"/>
</dbReference>
<evidence type="ECO:0000313" key="3">
    <source>
        <dbReference type="EMBL" id="AWN23385.1"/>
    </source>
</evidence>
<organism evidence="3 4">
    <name type="scientific">Deinococcus irradiatisoli</name>
    <dbReference type="NCBI Taxonomy" id="2202254"/>
    <lineage>
        <taxon>Bacteria</taxon>
        <taxon>Thermotogati</taxon>
        <taxon>Deinococcota</taxon>
        <taxon>Deinococci</taxon>
        <taxon>Deinococcales</taxon>
        <taxon>Deinococcaceae</taxon>
        <taxon>Deinococcus</taxon>
    </lineage>
</organism>
<gene>
    <name evidence="3" type="ORF">DKM44_09210</name>
</gene>
<name>A0A2Z3JEJ4_9DEIO</name>
<evidence type="ECO:0000256" key="1">
    <source>
        <dbReference type="ARBA" id="ARBA00023172"/>
    </source>
</evidence>
<dbReference type="GO" id="GO:0015074">
    <property type="term" value="P:DNA integration"/>
    <property type="evidence" value="ECO:0007669"/>
    <property type="project" value="InterPro"/>
</dbReference>
<dbReference type="Gene3D" id="1.10.443.10">
    <property type="entry name" value="Intergrase catalytic core"/>
    <property type="match status" value="1"/>
</dbReference>
<evidence type="ECO:0000313" key="4">
    <source>
        <dbReference type="Proteomes" id="UP000245368"/>
    </source>
</evidence>
<keyword evidence="1" id="KW-0233">DNA recombination</keyword>
<dbReference type="AlphaFoldDB" id="A0A2Z3JEJ4"/>
<dbReference type="EMBL" id="CP029494">
    <property type="protein sequence ID" value="AWN23385.1"/>
    <property type="molecule type" value="Genomic_DNA"/>
</dbReference>
<dbReference type="Proteomes" id="UP000245368">
    <property type="component" value="Chromosome"/>
</dbReference>
<dbReference type="KEGG" id="dez:DKM44_09210"/>
<accession>A0A2Z3JEJ4</accession>
<dbReference type="InterPro" id="IPR011010">
    <property type="entry name" value="DNA_brk_join_enz"/>
</dbReference>
<dbReference type="GO" id="GO:0006310">
    <property type="term" value="P:DNA recombination"/>
    <property type="evidence" value="ECO:0007669"/>
    <property type="project" value="UniProtKB-KW"/>
</dbReference>